<evidence type="ECO:0000313" key="11">
    <source>
        <dbReference type="EMBL" id="KAL2264494.1"/>
    </source>
</evidence>
<dbReference type="InterPro" id="IPR036188">
    <property type="entry name" value="FAD/NAD-bd_sf"/>
</dbReference>
<comment type="cofactor">
    <cofactor evidence="1">
        <name>FAD</name>
        <dbReference type="ChEBI" id="CHEBI:57692"/>
    </cofactor>
</comment>
<evidence type="ECO:0000256" key="4">
    <source>
        <dbReference type="ARBA" id="ARBA00012881"/>
    </source>
</evidence>
<dbReference type="EC" id="1.14.13.196" evidence="4"/>
<keyword evidence="7" id="KW-0521">NADP</keyword>
<protein>
    <recommendedName>
        <fullName evidence="4">L-ornithine N(5)-monooxygenase [NAD(P)H]</fullName>
        <ecNumber evidence="4">1.14.13.196</ecNumber>
    </recommendedName>
</protein>
<evidence type="ECO:0000256" key="3">
    <source>
        <dbReference type="ARBA" id="ARBA00007588"/>
    </source>
</evidence>
<comment type="catalytic activity">
    <reaction evidence="9">
        <text>L-ornithine + NADPH + O2 = N(5)-hydroxy-L-ornithine + NADP(+) + H2O</text>
        <dbReference type="Rhea" id="RHEA:41508"/>
        <dbReference type="ChEBI" id="CHEBI:15377"/>
        <dbReference type="ChEBI" id="CHEBI:15379"/>
        <dbReference type="ChEBI" id="CHEBI:46911"/>
        <dbReference type="ChEBI" id="CHEBI:57783"/>
        <dbReference type="ChEBI" id="CHEBI:58349"/>
        <dbReference type="ChEBI" id="CHEBI:78275"/>
        <dbReference type="EC" id="1.14.13.196"/>
    </reaction>
</comment>
<comment type="pathway">
    <text evidence="2">Siderophore biosynthesis.</text>
</comment>
<evidence type="ECO:0000256" key="2">
    <source>
        <dbReference type="ARBA" id="ARBA00004924"/>
    </source>
</evidence>
<evidence type="ECO:0000313" key="12">
    <source>
        <dbReference type="Proteomes" id="UP001600064"/>
    </source>
</evidence>
<reference evidence="11 12" key="1">
    <citation type="journal article" date="2024" name="Commun. Biol.">
        <title>Comparative genomic analysis of thermophilic fungi reveals convergent evolutionary adaptations and gene losses.</title>
        <authorList>
            <person name="Steindorff A.S."/>
            <person name="Aguilar-Pontes M.V."/>
            <person name="Robinson A.J."/>
            <person name="Andreopoulos B."/>
            <person name="LaButti K."/>
            <person name="Kuo A."/>
            <person name="Mondo S."/>
            <person name="Riley R."/>
            <person name="Otillar R."/>
            <person name="Haridas S."/>
            <person name="Lipzen A."/>
            <person name="Grimwood J."/>
            <person name="Schmutz J."/>
            <person name="Clum A."/>
            <person name="Reid I.D."/>
            <person name="Moisan M.C."/>
            <person name="Butler G."/>
            <person name="Nguyen T.T.M."/>
            <person name="Dewar K."/>
            <person name="Conant G."/>
            <person name="Drula E."/>
            <person name="Henrissat B."/>
            <person name="Hansel C."/>
            <person name="Singer S."/>
            <person name="Hutchinson M.I."/>
            <person name="de Vries R.P."/>
            <person name="Natvig D.O."/>
            <person name="Powell A.J."/>
            <person name="Tsang A."/>
            <person name="Grigoriev I.V."/>
        </authorList>
    </citation>
    <scope>NUCLEOTIDE SEQUENCE [LARGE SCALE GENOMIC DNA]</scope>
    <source>
        <strain evidence="11 12">ATCC 22073</strain>
    </source>
</reference>
<dbReference type="Gene3D" id="3.50.50.60">
    <property type="entry name" value="FAD/NAD(P)-binding domain"/>
    <property type="match status" value="1"/>
</dbReference>
<dbReference type="PRINTS" id="PR00368">
    <property type="entry name" value="FADPNR"/>
</dbReference>
<accession>A0ABR4D4H8</accession>
<evidence type="ECO:0000256" key="9">
    <source>
        <dbReference type="ARBA" id="ARBA00047598"/>
    </source>
</evidence>
<dbReference type="Proteomes" id="UP001600064">
    <property type="component" value="Unassembled WGS sequence"/>
</dbReference>
<name>A0ABR4D4H8_9PEZI</name>
<dbReference type="PANTHER" id="PTHR42802:SF1">
    <property type="entry name" value="L-ORNITHINE N(5)-MONOOXYGENASE"/>
    <property type="match status" value="1"/>
</dbReference>
<comment type="catalytic activity">
    <reaction evidence="10">
        <text>L-ornithine + NADH + O2 = N(5)-hydroxy-L-ornithine + NAD(+) + H2O</text>
        <dbReference type="Rhea" id="RHEA:41512"/>
        <dbReference type="ChEBI" id="CHEBI:15377"/>
        <dbReference type="ChEBI" id="CHEBI:15379"/>
        <dbReference type="ChEBI" id="CHEBI:46911"/>
        <dbReference type="ChEBI" id="CHEBI:57540"/>
        <dbReference type="ChEBI" id="CHEBI:57945"/>
        <dbReference type="ChEBI" id="CHEBI:78275"/>
        <dbReference type="EC" id="1.14.13.196"/>
    </reaction>
</comment>
<dbReference type="PANTHER" id="PTHR42802">
    <property type="entry name" value="MONOOXYGENASE"/>
    <property type="match status" value="1"/>
</dbReference>
<proteinExistence type="inferred from homology"/>
<keyword evidence="5" id="KW-0285">Flavoprotein</keyword>
<keyword evidence="8" id="KW-0560">Oxidoreductase</keyword>
<evidence type="ECO:0000256" key="7">
    <source>
        <dbReference type="ARBA" id="ARBA00022857"/>
    </source>
</evidence>
<comment type="caution">
    <text evidence="11">The sequence shown here is derived from an EMBL/GenBank/DDBJ whole genome shotgun (WGS) entry which is preliminary data.</text>
</comment>
<evidence type="ECO:0000256" key="5">
    <source>
        <dbReference type="ARBA" id="ARBA00022630"/>
    </source>
</evidence>
<evidence type="ECO:0000256" key="10">
    <source>
        <dbReference type="ARBA" id="ARBA00049248"/>
    </source>
</evidence>
<keyword evidence="12" id="KW-1185">Reference proteome</keyword>
<evidence type="ECO:0000256" key="8">
    <source>
        <dbReference type="ARBA" id="ARBA00023002"/>
    </source>
</evidence>
<dbReference type="RefSeq" id="XP_070863221.1">
    <property type="nucleotide sequence ID" value="XM_071013779.1"/>
</dbReference>
<evidence type="ECO:0000256" key="1">
    <source>
        <dbReference type="ARBA" id="ARBA00001974"/>
    </source>
</evidence>
<dbReference type="InterPro" id="IPR025700">
    <property type="entry name" value="Lys/Orn_oxygenase"/>
</dbReference>
<dbReference type="GeneID" id="98128423"/>
<sequence length="528" mass="57602">MSPHIADEGVQYSDDVNGARRHGIDAEAVPQLIDSATLNSSSNGASVQTGPKSPYLKAADPNSVLDLVCVGFGPASVAIAVALHDTLEAGKLPEAPKVLFLEKQPRFAWHAGMLLPGAKMQISFVKDLASLRDPRSNFTFLNYLHKNNRLIDFINLNTFLPARAEFEDYLRWCAGHFNDVVRYQAEVVSIAPVQEDGPAKIFAVTSRNVKTGVITTYQARNVVVAVGGQASVPKLFPARHPRVIHSSQYAQVVPEILSDRSAPYRVAVIGAGQSAAEIFSNVQTLYPNSKTYMVMRSEFLRPSDDSPFINSIFNPEFIDHLYPKPSSYRSNLIADAKATNYGVVRLELIEHLFEVMYHQKRTLGPDETQWPHRILAGREVLSVQDKGDKISLKVAMIPTAGTADGPLLGEEVLEADIVICATGYQRKAHVDMLKGAWHLLPQLAPAEAQGPRNDRWVVETGEAESRSSRVIEVSRDYSVRFAPGAVAAGSGVWLQGCCEATHGLSDTLLSVLSTRSGEMVKSIFGASA</sequence>
<keyword evidence="6" id="KW-0274">FAD</keyword>
<comment type="similarity">
    <text evidence="3">Belongs to the lysine N(6)-hydroxylase/L-ornithine N(5)-oxygenase family.</text>
</comment>
<dbReference type="EMBL" id="JAZGUE010000007">
    <property type="protein sequence ID" value="KAL2264494.1"/>
    <property type="molecule type" value="Genomic_DNA"/>
</dbReference>
<dbReference type="SUPFAM" id="SSF51905">
    <property type="entry name" value="FAD/NAD(P)-binding domain"/>
    <property type="match status" value="2"/>
</dbReference>
<gene>
    <name evidence="11" type="ORF">VTJ83DRAFT_7004</name>
</gene>
<organism evidence="11 12">
    <name type="scientific">Remersonia thermophila</name>
    <dbReference type="NCBI Taxonomy" id="72144"/>
    <lineage>
        <taxon>Eukaryota</taxon>
        <taxon>Fungi</taxon>
        <taxon>Dikarya</taxon>
        <taxon>Ascomycota</taxon>
        <taxon>Pezizomycotina</taxon>
        <taxon>Sordariomycetes</taxon>
        <taxon>Sordariomycetidae</taxon>
        <taxon>Sordariales</taxon>
        <taxon>Sordariales incertae sedis</taxon>
        <taxon>Remersonia</taxon>
    </lineage>
</organism>
<evidence type="ECO:0000256" key="6">
    <source>
        <dbReference type="ARBA" id="ARBA00022827"/>
    </source>
</evidence>
<dbReference type="Pfam" id="PF13434">
    <property type="entry name" value="Lys_Orn_oxgnase"/>
    <property type="match status" value="1"/>
</dbReference>